<evidence type="ECO:0000256" key="2">
    <source>
        <dbReference type="SAM" id="SignalP"/>
    </source>
</evidence>
<keyword evidence="2" id="KW-0732">Signal</keyword>
<accession>A0A2T0KH12</accession>
<feature type="chain" id="PRO_5038730598" evidence="2">
    <location>
        <begin position="28"/>
        <end position="113"/>
    </location>
</feature>
<gene>
    <name evidence="3" type="ORF">CLV67_104262</name>
</gene>
<protein>
    <submittedName>
        <fullName evidence="3">Uncharacterized protein</fullName>
    </submittedName>
</protein>
<evidence type="ECO:0000256" key="1">
    <source>
        <dbReference type="SAM" id="MobiDB-lite"/>
    </source>
</evidence>
<dbReference type="Proteomes" id="UP000239415">
    <property type="component" value="Unassembled WGS sequence"/>
</dbReference>
<dbReference type="AlphaFoldDB" id="A0A2T0KH12"/>
<dbReference type="EMBL" id="PVMZ01000004">
    <property type="protein sequence ID" value="PRX22734.1"/>
    <property type="molecule type" value="Genomic_DNA"/>
</dbReference>
<feature type="signal peptide" evidence="2">
    <location>
        <begin position="1"/>
        <end position="27"/>
    </location>
</feature>
<sequence>MHRLMRLLATGAGLAAAAAIGIVPVLAAPAGAATIHAVPAQECCTLPDIEDAINDAADDIAELTGSEDQEQGTSQEETGPQRRTAEDYEACWAELDASGETRYYFRDPCEFYE</sequence>
<reference evidence="3 4" key="1">
    <citation type="submission" date="2018-03" db="EMBL/GenBank/DDBJ databases">
        <title>Genomic Encyclopedia of Archaeal and Bacterial Type Strains, Phase II (KMG-II): from individual species to whole genera.</title>
        <authorList>
            <person name="Goeker M."/>
        </authorList>
    </citation>
    <scope>NUCLEOTIDE SEQUENCE [LARGE SCALE GENOMIC DNA]</scope>
    <source>
        <strain evidence="3 4">DSM 43146</strain>
    </source>
</reference>
<keyword evidence="4" id="KW-1185">Reference proteome</keyword>
<organism evidence="3 4">
    <name type="scientific">Actinoplanes italicus</name>
    <dbReference type="NCBI Taxonomy" id="113567"/>
    <lineage>
        <taxon>Bacteria</taxon>
        <taxon>Bacillati</taxon>
        <taxon>Actinomycetota</taxon>
        <taxon>Actinomycetes</taxon>
        <taxon>Micromonosporales</taxon>
        <taxon>Micromonosporaceae</taxon>
        <taxon>Actinoplanes</taxon>
    </lineage>
</organism>
<name>A0A2T0KH12_9ACTN</name>
<proteinExistence type="predicted"/>
<evidence type="ECO:0000313" key="3">
    <source>
        <dbReference type="EMBL" id="PRX22734.1"/>
    </source>
</evidence>
<feature type="region of interest" description="Disordered" evidence="1">
    <location>
        <begin position="63"/>
        <end position="86"/>
    </location>
</feature>
<comment type="caution">
    <text evidence="3">The sequence shown here is derived from an EMBL/GenBank/DDBJ whole genome shotgun (WGS) entry which is preliminary data.</text>
</comment>
<evidence type="ECO:0000313" key="4">
    <source>
        <dbReference type="Proteomes" id="UP000239415"/>
    </source>
</evidence>